<evidence type="ECO:0000313" key="4">
    <source>
        <dbReference type="Proteomes" id="UP000605086"/>
    </source>
</evidence>
<name>A0ABX2KED7_9PROT</name>
<dbReference type="InterPro" id="IPR036388">
    <property type="entry name" value="WH-like_DNA-bd_sf"/>
</dbReference>
<organism evidence="3 4">
    <name type="scientific">Azospirillum melinis</name>
    <dbReference type="NCBI Taxonomy" id="328839"/>
    <lineage>
        <taxon>Bacteria</taxon>
        <taxon>Pseudomonadati</taxon>
        <taxon>Pseudomonadota</taxon>
        <taxon>Alphaproteobacteria</taxon>
        <taxon>Rhodospirillales</taxon>
        <taxon>Azospirillaceae</taxon>
        <taxon>Azospirillum</taxon>
    </lineage>
</organism>
<dbReference type="Pfam" id="PF00196">
    <property type="entry name" value="GerE"/>
    <property type="match status" value="1"/>
</dbReference>
<reference evidence="3 4" key="1">
    <citation type="submission" date="2019-10" db="EMBL/GenBank/DDBJ databases">
        <title>Genome sequence of Azospirillum melinis.</title>
        <authorList>
            <person name="Ambrosini A."/>
            <person name="Sant'Anna F.H."/>
            <person name="Cassan F.D."/>
            <person name="Souza E.M."/>
            <person name="Passaglia L.M.P."/>
        </authorList>
    </citation>
    <scope>NUCLEOTIDE SEQUENCE [LARGE SCALE GENOMIC DNA]</scope>
    <source>
        <strain evidence="3 4">TMCY0552</strain>
    </source>
</reference>
<keyword evidence="4" id="KW-1185">Reference proteome</keyword>
<feature type="region of interest" description="Disordered" evidence="1">
    <location>
        <begin position="67"/>
        <end position="90"/>
    </location>
</feature>
<evidence type="ECO:0000259" key="2">
    <source>
        <dbReference type="PROSITE" id="PS50043"/>
    </source>
</evidence>
<feature type="domain" description="HTH luxR-type" evidence="2">
    <location>
        <begin position="1"/>
        <end position="66"/>
    </location>
</feature>
<dbReference type="PROSITE" id="PS50043">
    <property type="entry name" value="HTH_LUXR_2"/>
    <property type="match status" value="1"/>
</dbReference>
<dbReference type="RefSeq" id="WP_174472971.1">
    <property type="nucleotide sequence ID" value="NZ_JAGINN010000009.1"/>
</dbReference>
<dbReference type="EMBL" id="WHOS01000032">
    <property type="protein sequence ID" value="NUB01938.1"/>
    <property type="molecule type" value="Genomic_DNA"/>
</dbReference>
<evidence type="ECO:0000313" key="3">
    <source>
        <dbReference type="EMBL" id="NUB01938.1"/>
    </source>
</evidence>
<dbReference type="InterPro" id="IPR016032">
    <property type="entry name" value="Sig_transdc_resp-reg_C-effctor"/>
</dbReference>
<sequence length="90" mass="9286">MMGRLAQLTAREGDVLTRLVAGTSTRAIAADLGLSAKTVECHRSGSMETLGCSGLFELGRAWEAAAGSNREATATQMASGRKTAGRTMPG</sequence>
<dbReference type="Proteomes" id="UP000605086">
    <property type="component" value="Unassembled WGS sequence"/>
</dbReference>
<dbReference type="InterPro" id="IPR000792">
    <property type="entry name" value="Tscrpt_reg_LuxR_C"/>
</dbReference>
<proteinExistence type="predicted"/>
<dbReference type="CDD" id="cd06170">
    <property type="entry name" value="LuxR_C_like"/>
    <property type="match status" value="1"/>
</dbReference>
<dbReference type="SUPFAM" id="SSF46894">
    <property type="entry name" value="C-terminal effector domain of the bipartite response regulators"/>
    <property type="match status" value="1"/>
</dbReference>
<dbReference type="PRINTS" id="PR00038">
    <property type="entry name" value="HTHLUXR"/>
</dbReference>
<accession>A0ABX2KED7</accession>
<evidence type="ECO:0000256" key="1">
    <source>
        <dbReference type="SAM" id="MobiDB-lite"/>
    </source>
</evidence>
<dbReference type="SMART" id="SM00421">
    <property type="entry name" value="HTH_LUXR"/>
    <property type="match status" value="1"/>
</dbReference>
<gene>
    <name evidence="3" type="ORF">GBZ48_22060</name>
</gene>
<comment type="caution">
    <text evidence="3">The sequence shown here is derived from an EMBL/GenBank/DDBJ whole genome shotgun (WGS) entry which is preliminary data.</text>
</comment>
<dbReference type="Gene3D" id="1.10.10.10">
    <property type="entry name" value="Winged helix-like DNA-binding domain superfamily/Winged helix DNA-binding domain"/>
    <property type="match status" value="1"/>
</dbReference>
<protein>
    <recommendedName>
        <fullName evidence="2">HTH luxR-type domain-containing protein</fullName>
    </recommendedName>
</protein>